<reference evidence="4 5" key="1">
    <citation type="journal article" date="2015" name="Genome Announc.">
        <title>Expanding the biotechnology potential of lactobacilli through comparative genomics of 213 strains and associated genera.</title>
        <authorList>
            <person name="Sun Z."/>
            <person name="Harris H.M."/>
            <person name="McCann A."/>
            <person name="Guo C."/>
            <person name="Argimon S."/>
            <person name="Zhang W."/>
            <person name="Yang X."/>
            <person name="Jeffery I.B."/>
            <person name="Cooney J.C."/>
            <person name="Kagawa T.F."/>
            <person name="Liu W."/>
            <person name="Song Y."/>
            <person name="Salvetti E."/>
            <person name="Wrobel A."/>
            <person name="Rasinkangas P."/>
            <person name="Parkhill J."/>
            <person name="Rea M.C."/>
            <person name="O'Sullivan O."/>
            <person name="Ritari J."/>
            <person name="Douillard F.P."/>
            <person name="Paul Ross R."/>
            <person name="Yang R."/>
            <person name="Briner A.E."/>
            <person name="Felis G.E."/>
            <person name="de Vos W.M."/>
            <person name="Barrangou R."/>
            <person name="Klaenhammer T.R."/>
            <person name="Caufield P.W."/>
            <person name="Cui Y."/>
            <person name="Zhang H."/>
            <person name="O'Toole P.W."/>
        </authorList>
    </citation>
    <scope>NUCLEOTIDE SEQUENCE [LARGE SCALE GENOMIC DNA]</scope>
    <source>
        <strain evidence="4 5">DSM 20587</strain>
    </source>
</reference>
<dbReference type="GO" id="GO:0005829">
    <property type="term" value="C:cytosol"/>
    <property type="evidence" value="ECO:0007669"/>
    <property type="project" value="TreeGrafter"/>
</dbReference>
<evidence type="ECO:0000256" key="2">
    <source>
        <dbReference type="ARBA" id="ARBA00023295"/>
    </source>
</evidence>
<comment type="caution">
    <text evidence="4">The sequence shown here is derived from an EMBL/GenBank/DDBJ whole genome shotgun (WGS) entry which is preliminary data.</text>
</comment>
<dbReference type="Proteomes" id="UP000051164">
    <property type="component" value="Unassembled WGS sequence"/>
</dbReference>
<keyword evidence="2" id="KW-0326">Glycosidase</keyword>
<dbReference type="SUPFAM" id="SSF53590">
    <property type="entry name" value="Nucleoside hydrolase"/>
    <property type="match status" value="1"/>
</dbReference>
<dbReference type="InterPro" id="IPR023186">
    <property type="entry name" value="IUNH"/>
</dbReference>
<dbReference type="GO" id="GO:0006152">
    <property type="term" value="P:purine nucleoside catabolic process"/>
    <property type="evidence" value="ECO:0007669"/>
    <property type="project" value="TreeGrafter"/>
</dbReference>
<keyword evidence="1 4" id="KW-0378">Hydrolase</keyword>
<dbReference type="CDD" id="cd02647">
    <property type="entry name" value="nuc_hydro_TvIAG"/>
    <property type="match status" value="1"/>
</dbReference>
<dbReference type="InterPro" id="IPR036452">
    <property type="entry name" value="Ribo_hydro-like"/>
</dbReference>
<dbReference type="Gene3D" id="3.90.245.10">
    <property type="entry name" value="Ribonucleoside hydrolase-like"/>
    <property type="match status" value="1"/>
</dbReference>
<evidence type="ECO:0000313" key="4">
    <source>
        <dbReference type="EMBL" id="KRM49746.1"/>
    </source>
</evidence>
<dbReference type="EMBL" id="AYYV01000080">
    <property type="protein sequence ID" value="KRM49746.1"/>
    <property type="molecule type" value="Genomic_DNA"/>
</dbReference>
<evidence type="ECO:0000256" key="1">
    <source>
        <dbReference type="ARBA" id="ARBA00022801"/>
    </source>
</evidence>
<dbReference type="InterPro" id="IPR001910">
    <property type="entry name" value="Inosine/uridine_hydrolase_dom"/>
</dbReference>
<dbReference type="PANTHER" id="PTHR12304">
    <property type="entry name" value="INOSINE-URIDINE PREFERRING NUCLEOSIDE HYDROLASE"/>
    <property type="match status" value="1"/>
</dbReference>
<evidence type="ECO:0000313" key="5">
    <source>
        <dbReference type="Proteomes" id="UP000051164"/>
    </source>
</evidence>
<dbReference type="GO" id="GO:0008477">
    <property type="term" value="F:purine nucleosidase activity"/>
    <property type="evidence" value="ECO:0007669"/>
    <property type="project" value="TreeGrafter"/>
</dbReference>
<dbReference type="AlphaFoldDB" id="A0A8E1V0U0"/>
<dbReference type="Pfam" id="PF01156">
    <property type="entry name" value="IU_nuc_hydro"/>
    <property type="match status" value="1"/>
</dbReference>
<dbReference type="PANTHER" id="PTHR12304:SF46">
    <property type="entry name" value="INOSINE-ADENOSINE-GUANOSINE-NUCLEOSIDE HYDROLASE"/>
    <property type="match status" value="1"/>
</dbReference>
<sequence length="320" mass="35499">MIKVTNKEDAILKNVYFDHDGNVDDLVSLLLLLQMPEVNLTGVGVIDADGYIDGSVPASRKIITRFGHGAQVSVAASNSRAVHQFPKEWRLSSFSFDAFPLLNEHGAPTTPLAEKPAHLDMIDKLQNTEGKTDLVMTGPLTDLARALEVDPTIVKKIQRLYWMGGTMRTEGNVLEPKHDGTAEWNAYWDPEAVKTVWDADIDIQMVGLESTNQVPLNADVQQHWASLRRYPMMDLIGQGYALVSSYEANSTYYLWDVLTTVASQYPDLVESKDIKGDVLTTGAGAGRTFETNDGRPINLVTEVRGKAFFNKLDELLTKNE</sequence>
<organism evidence="4 5">
    <name type="scientific">Lentilactobacillus kefiri DSM 20587 = JCM 5818</name>
    <dbReference type="NCBI Taxonomy" id="1423764"/>
    <lineage>
        <taxon>Bacteria</taxon>
        <taxon>Bacillati</taxon>
        <taxon>Bacillota</taxon>
        <taxon>Bacilli</taxon>
        <taxon>Lactobacillales</taxon>
        <taxon>Lactobacillaceae</taxon>
        <taxon>Lentilactobacillus</taxon>
    </lineage>
</organism>
<evidence type="ECO:0000259" key="3">
    <source>
        <dbReference type="Pfam" id="PF01156"/>
    </source>
</evidence>
<feature type="domain" description="Inosine/uridine-preferring nucleoside hydrolase" evidence="3">
    <location>
        <begin position="15"/>
        <end position="309"/>
    </location>
</feature>
<gene>
    <name evidence="4" type="ORF">FC95_GL000155</name>
</gene>
<proteinExistence type="predicted"/>
<accession>A0A8E1V0U0</accession>
<protein>
    <submittedName>
        <fullName evidence="4">Inosine uridine-preferring nucleoside hydrolase</fullName>
    </submittedName>
</protein>
<name>A0A8E1V0U0_LENKE</name>